<dbReference type="InParanoid" id="D6U1B8"/>
<dbReference type="SMART" id="SM00564">
    <property type="entry name" value="PQQ"/>
    <property type="match status" value="4"/>
</dbReference>
<proteinExistence type="predicted"/>
<dbReference type="Gene3D" id="2.130.10.10">
    <property type="entry name" value="YVTN repeat-like/Quinoprotein amine dehydrogenase"/>
    <property type="match status" value="2"/>
</dbReference>
<reference evidence="2 3" key="1">
    <citation type="journal article" date="2011" name="Stand. Genomic Sci.">
        <title>Non-contiguous finished genome sequence and contextual data of the filamentous soil bacterium Ktedonobacter racemifer type strain (SOSP1-21).</title>
        <authorList>
            <person name="Chang Y.J."/>
            <person name="Land M."/>
            <person name="Hauser L."/>
            <person name="Chertkov O."/>
            <person name="Del Rio T.G."/>
            <person name="Nolan M."/>
            <person name="Copeland A."/>
            <person name="Tice H."/>
            <person name="Cheng J.F."/>
            <person name="Lucas S."/>
            <person name="Han C."/>
            <person name="Goodwin L."/>
            <person name="Pitluck S."/>
            <person name="Ivanova N."/>
            <person name="Ovchinikova G."/>
            <person name="Pati A."/>
            <person name="Chen A."/>
            <person name="Palaniappan K."/>
            <person name="Mavromatis K."/>
            <person name="Liolios K."/>
            <person name="Brettin T."/>
            <person name="Fiebig A."/>
            <person name="Rohde M."/>
            <person name="Abt B."/>
            <person name="Goker M."/>
            <person name="Detter J.C."/>
            <person name="Woyke T."/>
            <person name="Bristow J."/>
            <person name="Eisen J.A."/>
            <person name="Markowitz V."/>
            <person name="Hugenholtz P."/>
            <person name="Kyrpides N.C."/>
            <person name="Klenk H.P."/>
            <person name="Lapidus A."/>
        </authorList>
    </citation>
    <scope>NUCLEOTIDE SEQUENCE [LARGE SCALE GENOMIC DNA]</scope>
    <source>
        <strain evidence="3">DSM 44963</strain>
    </source>
</reference>
<dbReference type="PANTHER" id="PTHR34512">
    <property type="entry name" value="CELL SURFACE PROTEIN"/>
    <property type="match status" value="1"/>
</dbReference>
<dbReference type="OrthoDB" id="5173551at2"/>
<dbReference type="InterPro" id="IPR018391">
    <property type="entry name" value="PQQ_b-propeller_rpt"/>
</dbReference>
<dbReference type="InterPro" id="IPR002372">
    <property type="entry name" value="PQQ_rpt_dom"/>
</dbReference>
<dbReference type="SUPFAM" id="SSF50998">
    <property type="entry name" value="Quinoprotein alcohol dehydrogenase-like"/>
    <property type="match status" value="2"/>
</dbReference>
<evidence type="ECO:0000259" key="1">
    <source>
        <dbReference type="Pfam" id="PF13360"/>
    </source>
</evidence>
<evidence type="ECO:0000313" key="2">
    <source>
        <dbReference type="EMBL" id="EFH80769.1"/>
    </source>
</evidence>
<dbReference type="eggNOG" id="COG1520">
    <property type="taxonomic scope" value="Bacteria"/>
</dbReference>
<dbReference type="RefSeq" id="WP_007917739.1">
    <property type="nucleotide sequence ID" value="NZ_ADVG01000004.1"/>
</dbReference>
<dbReference type="InterPro" id="IPR015943">
    <property type="entry name" value="WD40/YVTN_repeat-like_dom_sf"/>
</dbReference>
<dbReference type="AlphaFoldDB" id="D6U1B8"/>
<dbReference type="InterPro" id="IPR011047">
    <property type="entry name" value="Quinoprotein_ADH-like_sf"/>
</dbReference>
<dbReference type="PANTHER" id="PTHR34512:SF30">
    <property type="entry name" value="OUTER MEMBRANE PROTEIN ASSEMBLY FACTOR BAMB"/>
    <property type="match status" value="1"/>
</dbReference>
<accession>D6U1B8</accession>
<keyword evidence="3" id="KW-1185">Reference proteome</keyword>
<name>D6U1B8_KTERA</name>
<gene>
    <name evidence="2" type="ORF">Krac_1389</name>
</gene>
<dbReference type="Proteomes" id="UP000004508">
    <property type="component" value="Unassembled WGS sequence"/>
</dbReference>
<sequence>MNERSIPSTAIYGGNLARTFEYRTTGVHATPHLHWSFPLREGATISCPVLVAENVVYVGDSAGFFSALDARSGDLLWCFATDWALDEGTDDLRYTSTGVTAFCLAGRVGYVASRYHTLYEVDLSNGQAIRSWDKEALRMRISCEISSLLFYDQLVWYPSGDGSVSRLDPATGSIATFLFSYYGPPVIYRPPHGDCDVIYGYELIDNSMLGGFYSISFLAINLPLSGLSYPLDLAGKKMQKNTHLWYMGEGDGKEVCEQIYEDMCTVMDETLYAVCRQHSLDGTPLSTELLALDPFTGAVQWRYTIPEGEDPYDDLIQLAASSHLIFLVTREGVEAIDTHTHQRRWTWTSNDDERHALVADGLLFVLDKAGQITALDALTGEQRWNWQTEQPITGEVSTIAGATLYLAMGHTLCAFR</sequence>
<protein>
    <submittedName>
        <fullName evidence="2">Pyrrolo-quinoline quinone</fullName>
    </submittedName>
</protein>
<comment type="caution">
    <text evidence="2">The sequence shown here is derived from an EMBL/GenBank/DDBJ whole genome shotgun (WGS) entry which is preliminary data.</text>
</comment>
<organism evidence="2 3">
    <name type="scientific">Ktedonobacter racemifer DSM 44963</name>
    <dbReference type="NCBI Taxonomy" id="485913"/>
    <lineage>
        <taxon>Bacteria</taxon>
        <taxon>Bacillati</taxon>
        <taxon>Chloroflexota</taxon>
        <taxon>Ktedonobacteria</taxon>
        <taxon>Ktedonobacterales</taxon>
        <taxon>Ktedonobacteraceae</taxon>
        <taxon>Ktedonobacter</taxon>
    </lineage>
</organism>
<dbReference type="EMBL" id="ADVG01000004">
    <property type="protein sequence ID" value="EFH80769.1"/>
    <property type="molecule type" value="Genomic_DNA"/>
</dbReference>
<feature type="domain" description="Pyrrolo-quinoline quinone repeat" evidence="1">
    <location>
        <begin position="288"/>
        <end position="407"/>
    </location>
</feature>
<dbReference type="Pfam" id="PF13360">
    <property type="entry name" value="PQQ_2"/>
    <property type="match status" value="2"/>
</dbReference>
<feature type="domain" description="Pyrrolo-quinoline quinone repeat" evidence="1">
    <location>
        <begin position="32"/>
        <end position="129"/>
    </location>
</feature>
<evidence type="ECO:0000313" key="3">
    <source>
        <dbReference type="Proteomes" id="UP000004508"/>
    </source>
</evidence>